<comment type="similarity">
    <text evidence="5">Belongs to the bacterial ribosomal protein bL25 family. CTC subfamily.</text>
</comment>
<dbReference type="AlphaFoldDB" id="A0A848RSW0"/>
<keyword evidence="3 5" id="KW-0689">Ribosomal protein</keyword>
<dbReference type="InterPro" id="IPR011035">
    <property type="entry name" value="Ribosomal_bL25/Gln-tRNA_synth"/>
</dbReference>
<protein>
    <recommendedName>
        <fullName evidence="5">Large ribosomal subunit protein bL25</fullName>
    </recommendedName>
    <alternativeName>
        <fullName evidence="5">General stress protein CTC</fullName>
    </alternativeName>
</protein>
<dbReference type="Gene3D" id="2.170.120.20">
    <property type="entry name" value="Ribosomal protein L25, beta domain"/>
    <property type="match status" value="1"/>
</dbReference>
<evidence type="ECO:0000256" key="1">
    <source>
        <dbReference type="ARBA" id="ARBA00022730"/>
    </source>
</evidence>
<dbReference type="InterPro" id="IPR029751">
    <property type="entry name" value="Ribosomal_L25_dom"/>
</dbReference>
<evidence type="ECO:0000313" key="10">
    <source>
        <dbReference type="Proteomes" id="UP000582487"/>
    </source>
</evidence>
<dbReference type="InterPro" id="IPR020056">
    <property type="entry name" value="Rbsml_bL25/Gln-tRNA_synth_N"/>
</dbReference>
<dbReference type="PANTHER" id="PTHR33284">
    <property type="entry name" value="RIBOSOMAL PROTEIN L25/GLN-TRNA SYNTHETASE, ANTI-CODON-BINDING DOMAIN-CONTAINING PROTEIN"/>
    <property type="match status" value="1"/>
</dbReference>
<dbReference type="NCBIfam" id="TIGR00731">
    <property type="entry name" value="bL25_bact_ctc"/>
    <property type="match status" value="1"/>
</dbReference>
<dbReference type="CDD" id="cd00495">
    <property type="entry name" value="Ribosomal_L25_TL5_CTC"/>
    <property type="match status" value="1"/>
</dbReference>
<gene>
    <name evidence="5" type="primary">rplY</name>
    <name evidence="5" type="synonym">ctc</name>
    <name evidence="9" type="ORF">HHJ74_09975</name>
</gene>
<sequence>MAEKHILKVSERTEFGKGFARRARMNDQIPAVVYGHGADPVHVVLPYHDTFLLVKDNPNAVISLEGLKKPAMVLVKDIQRHPVKRSLMHLDLLLVKADEKVNVGVPVVIVGEPAVGTVANLDLLHVEVLAPVVDIPETIEVNVDGMQDGEVLLVSEMKLPAGVEAVTDGETVVLSVAVPQEVAVPESSGEEAAGAEDAAATEGAGEAE</sequence>
<comment type="function">
    <text evidence="5">This is one of the proteins that binds to the 5S RNA in the ribosome where it forms part of the central protuberance.</text>
</comment>
<proteinExistence type="inferred from homology"/>
<dbReference type="Gene3D" id="2.40.240.10">
    <property type="entry name" value="Ribosomal Protein L25, Chain P"/>
    <property type="match status" value="1"/>
</dbReference>
<reference evidence="9 10" key="1">
    <citation type="submission" date="2020-04" db="EMBL/GenBank/DDBJ databases">
        <title>Antimicrobial susceptibility and clonality of vaginal-derived multi-drug resistant Mobiluncus isolates in China.</title>
        <authorList>
            <person name="Zhang X."/>
        </authorList>
    </citation>
    <scope>NUCLEOTIDE SEQUENCE [LARGE SCALE GENOMIC DNA]</scope>
    <source>
        <strain evidence="9 10">7</strain>
    </source>
</reference>
<dbReference type="GO" id="GO:0006412">
    <property type="term" value="P:translation"/>
    <property type="evidence" value="ECO:0007669"/>
    <property type="project" value="UniProtKB-UniRule"/>
</dbReference>
<feature type="region of interest" description="Disordered" evidence="6">
    <location>
        <begin position="183"/>
        <end position="208"/>
    </location>
</feature>
<keyword evidence="2 5" id="KW-0694">RNA-binding</keyword>
<dbReference type="Pfam" id="PF14693">
    <property type="entry name" value="Ribosomal_TL5_C"/>
    <property type="match status" value="1"/>
</dbReference>
<dbReference type="GO" id="GO:0022625">
    <property type="term" value="C:cytosolic large ribosomal subunit"/>
    <property type="evidence" value="ECO:0007669"/>
    <property type="project" value="TreeGrafter"/>
</dbReference>
<keyword evidence="4 5" id="KW-0687">Ribonucleoprotein</keyword>
<dbReference type="InterPro" id="IPR001021">
    <property type="entry name" value="Ribosomal_bL25_long"/>
</dbReference>
<evidence type="ECO:0000256" key="2">
    <source>
        <dbReference type="ARBA" id="ARBA00022884"/>
    </source>
</evidence>
<feature type="domain" description="Large ribosomal subunit protein bL25 L25" evidence="7">
    <location>
        <begin position="7"/>
        <end position="92"/>
    </location>
</feature>
<dbReference type="HAMAP" id="MF_01334">
    <property type="entry name" value="Ribosomal_bL25_CTC"/>
    <property type="match status" value="1"/>
</dbReference>
<organism evidence="9 10">
    <name type="scientific">Mobiluncus mulieris</name>
    <dbReference type="NCBI Taxonomy" id="2052"/>
    <lineage>
        <taxon>Bacteria</taxon>
        <taxon>Bacillati</taxon>
        <taxon>Actinomycetota</taxon>
        <taxon>Actinomycetes</taxon>
        <taxon>Actinomycetales</taxon>
        <taxon>Actinomycetaceae</taxon>
        <taxon>Mobiluncus</taxon>
    </lineage>
</organism>
<dbReference type="PANTHER" id="PTHR33284:SF1">
    <property type="entry name" value="RIBOSOMAL PROTEIN L25_GLN-TRNA SYNTHETASE, ANTI-CODON-BINDING DOMAIN-CONTAINING PROTEIN"/>
    <property type="match status" value="1"/>
</dbReference>
<dbReference type="RefSeq" id="WP_169764973.1">
    <property type="nucleotide sequence ID" value="NZ_JABCUV010000014.1"/>
</dbReference>
<feature type="compositionally biased region" description="Low complexity" evidence="6">
    <location>
        <begin position="190"/>
        <end position="208"/>
    </location>
</feature>
<dbReference type="EMBL" id="JABCUV010000014">
    <property type="protein sequence ID" value="NMW93998.1"/>
    <property type="molecule type" value="Genomic_DNA"/>
</dbReference>
<dbReference type="NCBIfam" id="NF004131">
    <property type="entry name" value="PRK05618.2-1"/>
    <property type="match status" value="1"/>
</dbReference>
<feature type="domain" description="Large ribosomal subunit protein bL25 beta" evidence="8">
    <location>
        <begin position="100"/>
        <end position="180"/>
    </location>
</feature>
<accession>A0A848RSW0</accession>
<evidence type="ECO:0000313" key="9">
    <source>
        <dbReference type="EMBL" id="NMW93998.1"/>
    </source>
</evidence>
<dbReference type="InterPro" id="IPR020930">
    <property type="entry name" value="Ribosomal_uL5_bac-type"/>
</dbReference>
<dbReference type="Proteomes" id="UP000582487">
    <property type="component" value="Unassembled WGS sequence"/>
</dbReference>
<evidence type="ECO:0000259" key="7">
    <source>
        <dbReference type="Pfam" id="PF01386"/>
    </source>
</evidence>
<dbReference type="GO" id="GO:0008097">
    <property type="term" value="F:5S rRNA binding"/>
    <property type="evidence" value="ECO:0007669"/>
    <property type="project" value="InterPro"/>
</dbReference>
<evidence type="ECO:0000256" key="4">
    <source>
        <dbReference type="ARBA" id="ARBA00023274"/>
    </source>
</evidence>
<evidence type="ECO:0000256" key="6">
    <source>
        <dbReference type="SAM" id="MobiDB-lite"/>
    </source>
</evidence>
<dbReference type="InterPro" id="IPR020057">
    <property type="entry name" value="Ribosomal_bL25_b-dom"/>
</dbReference>
<comment type="subunit">
    <text evidence="5">Part of the 50S ribosomal subunit; part of the 5S rRNA/L5/L18/L25 subcomplex. Contacts the 5S rRNA. Binds to the 5S rRNA independently of L5 and L18.</text>
</comment>
<name>A0A848RSW0_9ACTO</name>
<comment type="caution">
    <text evidence="9">The sequence shown here is derived from an EMBL/GenBank/DDBJ whole genome shotgun (WGS) entry which is preliminary data.</text>
</comment>
<keyword evidence="1 5" id="KW-0699">rRNA-binding</keyword>
<dbReference type="SUPFAM" id="SSF50715">
    <property type="entry name" value="Ribosomal protein L25-like"/>
    <property type="match status" value="1"/>
</dbReference>
<evidence type="ECO:0000256" key="5">
    <source>
        <dbReference type="HAMAP-Rule" id="MF_01334"/>
    </source>
</evidence>
<evidence type="ECO:0000259" key="8">
    <source>
        <dbReference type="Pfam" id="PF14693"/>
    </source>
</evidence>
<dbReference type="InterPro" id="IPR037121">
    <property type="entry name" value="Ribosomal_bL25_C"/>
</dbReference>
<dbReference type="Pfam" id="PF01386">
    <property type="entry name" value="Ribosomal_L25p"/>
    <property type="match status" value="1"/>
</dbReference>
<evidence type="ECO:0000256" key="3">
    <source>
        <dbReference type="ARBA" id="ARBA00022980"/>
    </source>
</evidence>
<dbReference type="GO" id="GO:0003735">
    <property type="term" value="F:structural constituent of ribosome"/>
    <property type="evidence" value="ECO:0007669"/>
    <property type="project" value="InterPro"/>
</dbReference>